<gene>
    <name evidence="4" type="ORF">SAMN05421837_110140</name>
</gene>
<dbReference type="InterPro" id="IPR018060">
    <property type="entry name" value="HTH_AraC"/>
</dbReference>
<dbReference type="InterPro" id="IPR029062">
    <property type="entry name" value="Class_I_gatase-like"/>
</dbReference>
<dbReference type="InterPro" id="IPR052158">
    <property type="entry name" value="INH-QAR"/>
</dbReference>
<dbReference type="GO" id="GO:0003700">
    <property type="term" value="F:DNA-binding transcription factor activity"/>
    <property type="evidence" value="ECO:0007669"/>
    <property type="project" value="InterPro"/>
</dbReference>
<dbReference type="PANTHER" id="PTHR43130:SF3">
    <property type="entry name" value="HTH-TYPE TRANSCRIPTIONAL REGULATOR RV1931C"/>
    <property type="match status" value="1"/>
</dbReference>
<dbReference type="SMART" id="SM00342">
    <property type="entry name" value="HTH_ARAC"/>
    <property type="match status" value="1"/>
</dbReference>
<dbReference type="Gene3D" id="1.10.10.60">
    <property type="entry name" value="Homeodomain-like"/>
    <property type="match status" value="1"/>
</dbReference>
<dbReference type="SUPFAM" id="SSF52317">
    <property type="entry name" value="Class I glutamine amidotransferase-like"/>
    <property type="match status" value="1"/>
</dbReference>
<dbReference type="InterPro" id="IPR009057">
    <property type="entry name" value="Homeodomain-like_sf"/>
</dbReference>
<dbReference type="Gene3D" id="3.40.50.880">
    <property type="match status" value="1"/>
</dbReference>
<keyword evidence="5" id="KW-1185">Reference proteome</keyword>
<dbReference type="GO" id="GO:0043565">
    <property type="term" value="F:sequence-specific DNA binding"/>
    <property type="evidence" value="ECO:0007669"/>
    <property type="project" value="InterPro"/>
</dbReference>
<reference evidence="5" key="1">
    <citation type="submission" date="2016-10" db="EMBL/GenBank/DDBJ databases">
        <authorList>
            <person name="Varghese N."/>
            <person name="Submissions S."/>
        </authorList>
    </citation>
    <scope>NUCLEOTIDE SEQUENCE [LARGE SCALE GENOMIC DNA]</scope>
    <source>
        <strain evidence="5">DSM 44654</strain>
    </source>
</reference>
<proteinExistence type="predicted"/>
<dbReference type="PROSITE" id="PS01124">
    <property type="entry name" value="HTH_ARAC_FAMILY_2"/>
    <property type="match status" value="1"/>
</dbReference>
<accession>A0A1H5RDF0</accession>
<dbReference type="STRING" id="218821.SAMN05421837_110140"/>
<name>A0A1H5RDF0_9PSEU</name>
<dbReference type="Proteomes" id="UP000198878">
    <property type="component" value="Unassembled WGS sequence"/>
</dbReference>
<dbReference type="EMBL" id="FNUJ01000010">
    <property type="protein sequence ID" value="SEF36385.1"/>
    <property type="molecule type" value="Genomic_DNA"/>
</dbReference>
<dbReference type="CDD" id="cd03137">
    <property type="entry name" value="GATase1_AraC_1"/>
    <property type="match status" value="1"/>
</dbReference>
<keyword evidence="4" id="KW-0238">DNA-binding</keyword>
<evidence type="ECO:0000256" key="2">
    <source>
        <dbReference type="ARBA" id="ARBA00023163"/>
    </source>
</evidence>
<dbReference type="SUPFAM" id="SSF46689">
    <property type="entry name" value="Homeodomain-like"/>
    <property type="match status" value="2"/>
</dbReference>
<keyword evidence="2" id="KW-0804">Transcription</keyword>
<sequence>MHIVAVLALDQVVPFDLATPIEVFSRTLLSGRPAYEVRICGPARELDAGMFTLRPPWDLSGLADADTIIVPGRSANPPVPASVISALRSAAARGARIASICSGAFVLAETGLLDGLRATTHWAAAGELARRYPAIEVDPDVLYVDNGQLLSSAGAAAGLDLCLHLIRRDHGSAVAASAARLSVMPLEREGGQAQFIAHDPPPTPRGSELEPVLAWLEENCASELTLSGVAAQVGMSTRTLNRRFREQTGTTPLQWLLRVRVRRAQHLLESTGEPVDRIAGLVGFGSPGAFRERFKRVVGTSPQAYRASFRAPVG</sequence>
<dbReference type="Pfam" id="PF01965">
    <property type="entry name" value="DJ-1_PfpI"/>
    <property type="match status" value="1"/>
</dbReference>
<organism evidence="4 5">
    <name type="scientific">Amycolatopsis pretoriensis</name>
    <dbReference type="NCBI Taxonomy" id="218821"/>
    <lineage>
        <taxon>Bacteria</taxon>
        <taxon>Bacillati</taxon>
        <taxon>Actinomycetota</taxon>
        <taxon>Actinomycetes</taxon>
        <taxon>Pseudonocardiales</taxon>
        <taxon>Pseudonocardiaceae</taxon>
        <taxon>Amycolatopsis</taxon>
    </lineage>
</organism>
<evidence type="ECO:0000256" key="1">
    <source>
        <dbReference type="ARBA" id="ARBA00023015"/>
    </source>
</evidence>
<dbReference type="Pfam" id="PF12833">
    <property type="entry name" value="HTH_18"/>
    <property type="match status" value="1"/>
</dbReference>
<evidence type="ECO:0000259" key="3">
    <source>
        <dbReference type="PROSITE" id="PS01124"/>
    </source>
</evidence>
<dbReference type="AlphaFoldDB" id="A0A1H5RDF0"/>
<evidence type="ECO:0000313" key="4">
    <source>
        <dbReference type="EMBL" id="SEF36385.1"/>
    </source>
</evidence>
<dbReference type="InterPro" id="IPR002818">
    <property type="entry name" value="DJ-1/PfpI"/>
</dbReference>
<protein>
    <submittedName>
        <fullName evidence="4">Transcriptional regulator GlxA family, contains an amidase domain and an AraC-type DNA-binding HTH domain</fullName>
    </submittedName>
</protein>
<evidence type="ECO:0000313" key="5">
    <source>
        <dbReference type="Proteomes" id="UP000198878"/>
    </source>
</evidence>
<dbReference type="RefSeq" id="WP_086674083.1">
    <property type="nucleotide sequence ID" value="NZ_FNUJ01000010.1"/>
</dbReference>
<keyword evidence="1" id="KW-0805">Transcription regulation</keyword>
<dbReference type="OrthoDB" id="3660033at2"/>
<feature type="domain" description="HTH araC/xylS-type" evidence="3">
    <location>
        <begin position="210"/>
        <end position="308"/>
    </location>
</feature>
<dbReference type="PANTHER" id="PTHR43130">
    <property type="entry name" value="ARAC-FAMILY TRANSCRIPTIONAL REGULATOR"/>
    <property type="match status" value="1"/>
</dbReference>